<organism evidence="3 4">
    <name type="scientific">Candidatus Niyogibacteria bacterium CG10_big_fil_rev_8_21_14_0_10_42_19</name>
    <dbReference type="NCBI Taxonomy" id="1974725"/>
    <lineage>
        <taxon>Bacteria</taxon>
        <taxon>Candidatus Niyogiibacteriota</taxon>
    </lineage>
</organism>
<comment type="caution">
    <text evidence="3">The sequence shown here is derived from an EMBL/GenBank/DDBJ whole genome shotgun (WGS) entry which is preliminary data.</text>
</comment>
<evidence type="ECO:0000256" key="1">
    <source>
        <dbReference type="SAM" id="SignalP"/>
    </source>
</evidence>
<feature type="signal peptide" evidence="1">
    <location>
        <begin position="1"/>
        <end position="20"/>
    </location>
</feature>
<dbReference type="SUPFAM" id="SSF47090">
    <property type="entry name" value="PGBD-like"/>
    <property type="match status" value="1"/>
</dbReference>
<evidence type="ECO:0000313" key="3">
    <source>
        <dbReference type="EMBL" id="PIR70282.1"/>
    </source>
</evidence>
<dbReference type="InterPro" id="IPR036366">
    <property type="entry name" value="PGBDSf"/>
</dbReference>
<sequence>MTTAFWLSGVAYFAPAVAQAQTVEDLQAQISSLLAQISSLQAQLSGMTGGGSTSGFVHVFNQNLSLGDSNDEVKALQQALDLQGCFTFGSYTGYFGPITRDAVNCFQSKYASEVLTPLGLSGATGFVGPGTRAKLNALFGTAGVPGTPETPSDPGTGTVPSGTGLMVSTTAQPSNSLAVENAASLPYTKFKLTAGSDGAVTVNSVTIERQGLMNDGVVSGVILLDDMGNRVGTAKTLNSLHQAKLDAGFTIPAGQTKEYTVAVDMAASLDAYSGQVGLMAVVAVDAGSAAVSGSLPITGASHTTNISLVIGSVAVPIRGPLDPGSSQDKKVGEIGYTFSSIRITAGSAEKIRLNSIRWNQSGSAATGDIGNIKTYVDGTAYDTAVSADGKYYVANFGSGIVIDKGFSKEVSIKGDVVSGSGRTIDFDIYRRTDLSLVGETFGYGITVDNGTQTTGTDDGLFHTAEPWFDAFQVTITGGSINVSSAASVPSQNVSENVPNQPLGGFDVEVKGEEVSVAQMVFYFQITRASGSSEVADLTSISLYNESGTVVAGPVDGSGAAVSGTATFSDTVIFP</sequence>
<dbReference type="InterPro" id="IPR002477">
    <property type="entry name" value="Peptidoglycan-bd-like"/>
</dbReference>
<keyword evidence="1" id="KW-0732">Signal</keyword>
<feature type="non-terminal residue" evidence="3">
    <location>
        <position position="574"/>
    </location>
</feature>
<dbReference type="InterPro" id="IPR036365">
    <property type="entry name" value="PGBD-like_sf"/>
</dbReference>
<proteinExistence type="predicted"/>
<protein>
    <recommendedName>
        <fullName evidence="2">Peptidoglycan binding-like domain-containing protein</fullName>
    </recommendedName>
</protein>
<feature type="chain" id="PRO_5013681888" description="Peptidoglycan binding-like domain-containing protein" evidence="1">
    <location>
        <begin position="21"/>
        <end position="574"/>
    </location>
</feature>
<dbReference type="Pfam" id="PF01471">
    <property type="entry name" value="PG_binding_1"/>
    <property type="match status" value="1"/>
</dbReference>
<dbReference type="Proteomes" id="UP000229383">
    <property type="component" value="Unassembled WGS sequence"/>
</dbReference>
<name>A0A2H0TFG6_9BACT</name>
<evidence type="ECO:0000313" key="4">
    <source>
        <dbReference type="Proteomes" id="UP000229383"/>
    </source>
</evidence>
<dbReference type="EMBL" id="PFCN01000029">
    <property type="protein sequence ID" value="PIR70282.1"/>
    <property type="molecule type" value="Genomic_DNA"/>
</dbReference>
<feature type="domain" description="Peptidoglycan binding-like" evidence="2">
    <location>
        <begin position="70"/>
        <end position="135"/>
    </location>
</feature>
<accession>A0A2H0TFG6</accession>
<dbReference type="Gene3D" id="1.10.101.10">
    <property type="entry name" value="PGBD-like superfamily/PGBD"/>
    <property type="match status" value="1"/>
</dbReference>
<dbReference type="AlphaFoldDB" id="A0A2H0TFG6"/>
<gene>
    <name evidence="3" type="ORF">COU46_02400</name>
</gene>
<evidence type="ECO:0000259" key="2">
    <source>
        <dbReference type="Pfam" id="PF01471"/>
    </source>
</evidence>
<reference evidence="4" key="1">
    <citation type="submission" date="2017-09" db="EMBL/GenBank/DDBJ databases">
        <title>Depth-based differentiation of microbial function through sediment-hosted aquifers and enrichment of novel symbionts in the deep terrestrial subsurface.</title>
        <authorList>
            <person name="Probst A.J."/>
            <person name="Ladd B."/>
            <person name="Jarett J.K."/>
            <person name="Geller-Mcgrath D.E."/>
            <person name="Sieber C.M.K."/>
            <person name="Emerson J.B."/>
            <person name="Anantharaman K."/>
            <person name="Thomas B.C."/>
            <person name="Malmstrom R."/>
            <person name="Stieglmeier M."/>
            <person name="Klingl A."/>
            <person name="Woyke T."/>
            <person name="Ryan C.M."/>
            <person name="Banfield J.F."/>
        </authorList>
    </citation>
    <scope>NUCLEOTIDE SEQUENCE [LARGE SCALE GENOMIC DNA]</scope>
</reference>